<dbReference type="Gene3D" id="3.40.470.10">
    <property type="entry name" value="Uracil-DNA glycosylase-like domain"/>
    <property type="match status" value="1"/>
</dbReference>
<dbReference type="InterPro" id="IPR036895">
    <property type="entry name" value="Uracil-DNA_glycosylase-like_sf"/>
</dbReference>
<dbReference type="OrthoDB" id="5290748at2"/>
<evidence type="ECO:0000313" key="14">
    <source>
        <dbReference type="EMBL" id="KND61394.1"/>
    </source>
</evidence>
<dbReference type="PANTHER" id="PTHR33693:SF1">
    <property type="entry name" value="TYPE-4 URACIL-DNA GLYCOSYLASE"/>
    <property type="match status" value="1"/>
</dbReference>
<evidence type="ECO:0000256" key="9">
    <source>
        <dbReference type="ARBA" id="ARBA00023004"/>
    </source>
</evidence>
<gene>
    <name evidence="14" type="ORF">BVER_04295c</name>
</gene>
<dbReference type="SMART" id="SM00987">
    <property type="entry name" value="UreE_C"/>
    <property type="match status" value="1"/>
</dbReference>
<evidence type="ECO:0000256" key="6">
    <source>
        <dbReference type="ARBA" id="ARBA00022723"/>
    </source>
</evidence>
<evidence type="ECO:0000256" key="3">
    <source>
        <dbReference type="ARBA" id="ARBA00012030"/>
    </source>
</evidence>
<protein>
    <recommendedName>
        <fullName evidence="4">Type-4 uracil-DNA glycosylase</fullName>
        <ecNumber evidence="3">3.2.2.27</ecNumber>
    </recommendedName>
</protein>
<evidence type="ECO:0000256" key="2">
    <source>
        <dbReference type="ARBA" id="ARBA00006521"/>
    </source>
</evidence>
<accession>A0A0L0MHD8</accession>
<evidence type="ECO:0000256" key="10">
    <source>
        <dbReference type="ARBA" id="ARBA00023014"/>
    </source>
</evidence>
<proteinExistence type="inferred from homology"/>
<dbReference type="SMART" id="SM00986">
    <property type="entry name" value="UDG"/>
    <property type="match status" value="1"/>
</dbReference>
<keyword evidence="10" id="KW-0411">Iron-sulfur</keyword>
<name>A0A0L0MHD8_9BURK</name>
<dbReference type="InterPro" id="IPR051536">
    <property type="entry name" value="UDG_Type-4/5"/>
</dbReference>
<dbReference type="GO" id="GO:0004844">
    <property type="term" value="F:uracil DNA N-glycosylase activity"/>
    <property type="evidence" value="ECO:0007669"/>
    <property type="project" value="UniProtKB-EC"/>
</dbReference>
<dbReference type="PATRIC" id="fig|242163.4.peg.3160"/>
<comment type="caution">
    <text evidence="14">The sequence shown here is derived from an EMBL/GenBank/DDBJ whole genome shotgun (WGS) entry which is preliminary data.</text>
</comment>
<reference evidence="15" key="1">
    <citation type="submission" date="2015-06" db="EMBL/GenBank/DDBJ databases">
        <title>Comparative genomics of Burkholderia leaf nodule symbionts.</title>
        <authorList>
            <person name="Carlier A."/>
            <person name="Eberl L."/>
            <person name="Pinto-Carbo M."/>
        </authorList>
    </citation>
    <scope>NUCLEOTIDE SEQUENCE [LARGE SCALE GENOMIC DNA]</scope>
    <source>
        <strain evidence="15">UZHbot4</strain>
    </source>
</reference>
<dbReference type="RefSeq" id="WP_050452665.1">
    <property type="nucleotide sequence ID" value="NZ_LFJJ01000022.1"/>
</dbReference>
<dbReference type="NCBIfam" id="TIGR00758">
    <property type="entry name" value="UDG_fam4"/>
    <property type="match status" value="1"/>
</dbReference>
<evidence type="ECO:0000256" key="11">
    <source>
        <dbReference type="ARBA" id="ARBA00023204"/>
    </source>
</evidence>
<organism evidence="14 15">
    <name type="scientific">Candidatus Burkholderia verschuerenii</name>
    <dbReference type="NCBI Taxonomy" id="242163"/>
    <lineage>
        <taxon>Bacteria</taxon>
        <taxon>Pseudomonadati</taxon>
        <taxon>Pseudomonadota</taxon>
        <taxon>Betaproteobacteria</taxon>
        <taxon>Burkholderiales</taxon>
        <taxon>Burkholderiaceae</taxon>
        <taxon>Burkholderia</taxon>
    </lineage>
</organism>
<feature type="domain" description="Uracil-DNA glycosylase-like" evidence="13">
    <location>
        <begin position="150"/>
        <end position="297"/>
    </location>
</feature>
<evidence type="ECO:0000256" key="8">
    <source>
        <dbReference type="ARBA" id="ARBA00022801"/>
    </source>
</evidence>
<evidence type="ECO:0000259" key="13">
    <source>
        <dbReference type="SMART" id="SM00986"/>
    </source>
</evidence>
<keyword evidence="15" id="KW-1185">Reference proteome</keyword>
<comment type="similarity">
    <text evidence="2">Belongs to the uracil-DNA glycosylase (UDG) superfamily. Type 4 (UDGa) family.</text>
</comment>
<dbReference type="EMBL" id="LFJJ01000022">
    <property type="protein sequence ID" value="KND61394.1"/>
    <property type="molecule type" value="Genomic_DNA"/>
</dbReference>
<feature type="region of interest" description="Disordered" evidence="12">
    <location>
        <begin position="40"/>
        <end position="92"/>
    </location>
</feature>
<dbReference type="GO" id="GO:0046872">
    <property type="term" value="F:metal ion binding"/>
    <property type="evidence" value="ECO:0007669"/>
    <property type="project" value="UniProtKB-KW"/>
</dbReference>
<dbReference type="Pfam" id="PF03167">
    <property type="entry name" value="UDG"/>
    <property type="match status" value="1"/>
</dbReference>
<sequence>MAFDEILLDELGIGTVWVRRRMAEAGASVETPVVAVAKAEPTGDVAAKESQAPQAEASITKREEPVQARAPQAEARPAKRAESPSVDPDLPPLEAYDDLPWTDEAPIHEPSIEQAAAPDDIPTLDWDALAARVSDCQRCRLCERRTNTVFGVGDREADWMLIGEAPGENEDKQGEPFVGQAGKLLDNMLRSLTLSRESNVYIANVIKCRPPGNRNPELEEVARCEPFLQRQVALVKPKVIVALGRFAAQSLLKIEASIASLRGRVHEYHGVPVVVTYHPAYLLRSLPDKSKAWADLCLARGAYRDALEKLGVQPSADDGARKGAR</sequence>
<keyword evidence="8" id="KW-0378">Hydrolase</keyword>
<comment type="catalytic activity">
    <reaction evidence="1">
        <text>Hydrolyzes single-stranded DNA or mismatched double-stranded DNA and polynucleotides, releasing free uracil.</text>
        <dbReference type="EC" id="3.2.2.27"/>
    </reaction>
</comment>
<evidence type="ECO:0000256" key="4">
    <source>
        <dbReference type="ARBA" id="ARBA00019403"/>
    </source>
</evidence>
<dbReference type="GO" id="GO:0051539">
    <property type="term" value="F:4 iron, 4 sulfur cluster binding"/>
    <property type="evidence" value="ECO:0007669"/>
    <property type="project" value="UniProtKB-KW"/>
</dbReference>
<evidence type="ECO:0000256" key="12">
    <source>
        <dbReference type="SAM" id="MobiDB-lite"/>
    </source>
</evidence>
<keyword evidence="9" id="KW-0408">Iron</keyword>
<evidence type="ECO:0000313" key="15">
    <source>
        <dbReference type="Proteomes" id="UP000036959"/>
    </source>
</evidence>
<dbReference type="Proteomes" id="UP000036959">
    <property type="component" value="Unassembled WGS sequence"/>
</dbReference>
<keyword evidence="6" id="KW-0479">Metal-binding</keyword>
<dbReference type="EC" id="3.2.2.27" evidence="3"/>
<dbReference type="GO" id="GO:0006281">
    <property type="term" value="P:DNA repair"/>
    <property type="evidence" value="ECO:0007669"/>
    <property type="project" value="UniProtKB-KW"/>
</dbReference>
<dbReference type="PANTHER" id="PTHR33693">
    <property type="entry name" value="TYPE-5 URACIL-DNA GLYCOSYLASE"/>
    <property type="match status" value="1"/>
</dbReference>
<keyword evidence="11" id="KW-0234">DNA repair</keyword>
<dbReference type="SUPFAM" id="SSF52141">
    <property type="entry name" value="Uracil-DNA glycosylase-like"/>
    <property type="match status" value="1"/>
</dbReference>
<dbReference type="AlphaFoldDB" id="A0A0L0MHD8"/>
<evidence type="ECO:0000256" key="1">
    <source>
        <dbReference type="ARBA" id="ARBA00001400"/>
    </source>
</evidence>
<dbReference type="InterPro" id="IPR005122">
    <property type="entry name" value="Uracil-DNA_glycosylase-like"/>
</dbReference>
<evidence type="ECO:0000256" key="5">
    <source>
        <dbReference type="ARBA" id="ARBA00022485"/>
    </source>
</evidence>
<dbReference type="CDD" id="cd10030">
    <property type="entry name" value="UDG-F4_TTUDGA_SPO1dp_like"/>
    <property type="match status" value="1"/>
</dbReference>
<evidence type="ECO:0000256" key="7">
    <source>
        <dbReference type="ARBA" id="ARBA00022763"/>
    </source>
</evidence>
<keyword evidence="7" id="KW-0227">DNA damage</keyword>
<dbReference type="InterPro" id="IPR005273">
    <property type="entry name" value="Ura-DNA_glyco_family4"/>
</dbReference>
<keyword evidence="5" id="KW-0004">4Fe-4S</keyword>